<evidence type="ECO:0000256" key="2">
    <source>
        <dbReference type="ARBA" id="ARBA00022692"/>
    </source>
</evidence>
<dbReference type="EMBL" id="AWFB01000002">
    <property type="protein sequence ID" value="RAN35822.1"/>
    <property type="molecule type" value="Genomic_DNA"/>
</dbReference>
<accession>A0A062TTC4</accession>
<evidence type="ECO:0000256" key="5">
    <source>
        <dbReference type="HAMAP-Rule" id="MF_00189"/>
    </source>
</evidence>
<feature type="transmembrane region" description="Helical" evidence="5">
    <location>
        <begin position="55"/>
        <end position="75"/>
    </location>
</feature>
<comment type="similarity">
    <text evidence="5">Belongs to the YciB family.</text>
</comment>
<comment type="function">
    <text evidence="5">Plays a role in cell envelope biogenesis, maintenance of cell envelope integrity and membrane homeostasis.</text>
</comment>
<dbReference type="AlphaFoldDB" id="A0A062TTC4"/>
<keyword evidence="2 5" id="KW-0812">Transmembrane</keyword>
<gene>
    <name evidence="5" type="primary">yciB</name>
    <name evidence="6" type="ORF">HY3_06915</name>
</gene>
<keyword evidence="7" id="KW-1185">Reference proteome</keyword>
<feature type="transmembrane region" description="Helical" evidence="5">
    <location>
        <begin position="114"/>
        <end position="134"/>
    </location>
</feature>
<dbReference type="Pfam" id="PF04279">
    <property type="entry name" value="IspA"/>
    <property type="match status" value="1"/>
</dbReference>
<dbReference type="Proteomes" id="UP000249123">
    <property type="component" value="Unassembled WGS sequence"/>
</dbReference>
<dbReference type="HAMAP" id="MF_00189">
    <property type="entry name" value="YciB"/>
    <property type="match status" value="1"/>
</dbReference>
<keyword evidence="5" id="KW-0997">Cell inner membrane</keyword>
<dbReference type="PANTHER" id="PTHR36917">
    <property type="entry name" value="INTRACELLULAR SEPTATION PROTEIN A-RELATED"/>
    <property type="match status" value="1"/>
</dbReference>
<dbReference type="InterPro" id="IPR006008">
    <property type="entry name" value="YciB"/>
</dbReference>
<keyword evidence="4 5" id="KW-0472">Membrane</keyword>
<evidence type="ECO:0000256" key="4">
    <source>
        <dbReference type="ARBA" id="ARBA00023136"/>
    </source>
</evidence>
<dbReference type="STRING" id="1280941.HY2_05940"/>
<keyword evidence="3 5" id="KW-1133">Transmembrane helix</keyword>
<protein>
    <recommendedName>
        <fullName evidence="5">Inner membrane-spanning protein YciB</fullName>
    </recommendedName>
</protein>
<dbReference type="RefSeq" id="WP_034829283.1">
    <property type="nucleotide sequence ID" value="NZ_AWFA01000078.1"/>
</dbReference>
<proteinExistence type="inferred from homology"/>
<evidence type="ECO:0000313" key="7">
    <source>
        <dbReference type="Proteomes" id="UP000249123"/>
    </source>
</evidence>
<keyword evidence="1 5" id="KW-1003">Cell membrane</keyword>
<feature type="transmembrane region" description="Helical" evidence="5">
    <location>
        <begin position="23"/>
        <end position="43"/>
    </location>
</feature>
<name>A0A062TTC4_9PROT</name>
<dbReference type="PANTHER" id="PTHR36917:SF1">
    <property type="entry name" value="INNER MEMBRANE-SPANNING PROTEIN YCIB"/>
    <property type="match status" value="1"/>
</dbReference>
<sequence>MTDIQTKESSADLGDAAGKAGGIWTELGPTLAFIVIYNVMLRFPDGDGLFTKSTALYWATGILIIATIGVVIMKLVRGERIPPFLIISSLLIGSFGTAGILLQSKLFLFIKPTIINLLYAGVIFGGLAVGRNVWKMLFNSLFDLPDFAWKTLAIRWGLYFVAMAIWNEVLWRNFSEATWANWKLGNLVLGFLFALANTPYTLKHLRNTEEQETI</sequence>
<evidence type="ECO:0000256" key="3">
    <source>
        <dbReference type="ARBA" id="ARBA00022989"/>
    </source>
</evidence>
<dbReference type="eggNOG" id="COG2917">
    <property type="taxonomic scope" value="Bacteria"/>
</dbReference>
<reference evidence="6 7" key="1">
    <citation type="submission" date="2013-04" db="EMBL/GenBank/DDBJ databases">
        <title>Hyphomonas sp. T24B3 Genome Sequencing.</title>
        <authorList>
            <person name="Lai Q."/>
            <person name="Shao Z."/>
        </authorList>
    </citation>
    <scope>NUCLEOTIDE SEQUENCE [LARGE SCALE GENOMIC DNA]</scope>
    <source>
        <strain evidence="6 7">T24B3</strain>
    </source>
</reference>
<dbReference type="GO" id="GO:0005886">
    <property type="term" value="C:plasma membrane"/>
    <property type="evidence" value="ECO:0007669"/>
    <property type="project" value="UniProtKB-SubCell"/>
</dbReference>
<evidence type="ECO:0000256" key="1">
    <source>
        <dbReference type="ARBA" id="ARBA00022475"/>
    </source>
</evidence>
<feature type="transmembrane region" description="Helical" evidence="5">
    <location>
        <begin position="184"/>
        <end position="202"/>
    </location>
</feature>
<feature type="transmembrane region" description="Helical" evidence="5">
    <location>
        <begin position="154"/>
        <end position="172"/>
    </location>
</feature>
<evidence type="ECO:0000313" key="6">
    <source>
        <dbReference type="EMBL" id="RAN35822.1"/>
    </source>
</evidence>
<comment type="subcellular location">
    <subcellularLocation>
        <location evidence="5">Cell inner membrane</location>
        <topology evidence="5">Multi-pass membrane protein</topology>
    </subcellularLocation>
</comment>
<accession>A0A328JTK9</accession>
<feature type="transmembrane region" description="Helical" evidence="5">
    <location>
        <begin position="81"/>
        <end position="102"/>
    </location>
</feature>
<dbReference type="OrthoDB" id="9788219at2"/>
<organism evidence="6 7">
    <name type="scientific">Hyphomonas pacifica</name>
    <dbReference type="NCBI Taxonomy" id="1280941"/>
    <lineage>
        <taxon>Bacteria</taxon>
        <taxon>Pseudomonadati</taxon>
        <taxon>Pseudomonadota</taxon>
        <taxon>Alphaproteobacteria</taxon>
        <taxon>Hyphomonadales</taxon>
        <taxon>Hyphomonadaceae</taxon>
        <taxon>Hyphomonas</taxon>
    </lineage>
</organism>
<comment type="caution">
    <text evidence="6">The sequence shown here is derived from an EMBL/GenBank/DDBJ whole genome shotgun (WGS) entry which is preliminary data.</text>
</comment>